<dbReference type="AlphaFoldDB" id="A0AAD6V4G1"/>
<comment type="caution">
    <text evidence="2">The sequence shown here is derived from an EMBL/GenBank/DDBJ whole genome shotgun (WGS) entry which is preliminary data.</text>
</comment>
<name>A0AAD6V4G1_9AGAR</name>
<protein>
    <submittedName>
        <fullName evidence="2">Uncharacterized protein</fullName>
    </submittedName>
</protein>
<feature type="chain" id="PRO_5042135555" evidence="1">
    <location>
        <begin position="22"/>
        <end position="354"/>
    </location>
</feature>
<dbReference type="EMBL" id="JARJCW010000069">
    <property type="protein sequence ID" value="KAJ7199249.1"/>
    <property type="molecule type" value="Genomic_DNA"/>
</dbReference>
<evidence type="ECO:0000256" key="1">
    <source>
        <dbReference type="SAM" id="SignalP"/>
    </source>
</evidence>
<gene>
    <name evidence="2" type="ORF">GGX14DRAFT_536554</name>
</gene>
<accession>A0AAD6V4G1</accession>
<dbReference type="Proteomes" id="UP001219525">
    <property type="component" value="Unassembled WGS sequence"/>
</dbReference>
<keyword evidence="3" id="KW-1185">Reference proteome</keyword>
<keyword evidence="1" id="KW-0732">Signal</keyword>
<evidence type="ECO:0000313" key="3">
    <source>
        <dbReference type="Proteomes" id="UP001219525"/>
    </source>
</evidence>
<sequence>MIPATFSRLAIFLGLCSCVIAAPLNNLEARANCADGKEAPCICGNALGLRQSSSTLRNNCGNQSFKFTNAASGTVGTVSLVSGNTGAVQCGIIVELQFIADEISKVPAICTHFQSTAGAADFQAFFNTINSPPNTVFVEGTVNNAKGVVFGKKSFSKTTQKAANGVISYLNLLKTNGANNVNPGTHAATTVDAAMTTAVGAGNGFPTGFQSRFDAAVNAAIKTFSKIANPLHVCSTTTQAPKLAPAPAAGDPFVDETASTIAKCTRGLLDRVQDFVVRAVTGKPATTASQCALPAKPAASAKPAAKPAVTPAAKPVAKPAAKPAAKPVAKPAAKPVAKPAVRLFLSNPMFLRIY</sequence>
<evidence type="ECO:0000313" key="2">
    <source>
        <dbReference type="EMBL" id="KAJ7199249.1"/>
    </source>
</evidence>
<proteinExistence type="predicted"/>
<feature type="signal peptide" evidence="1">
    <location>
        <begin position="1"/>
        <end position="21"/>
    </location>
</feature>
<organism evidence="2 3">
    <name type="scientific">Mycena pura</name>
    <dbReference type="NCBI Taxonomy" id="153505"/>
    <lineage>
        <taxon>Eukaryota</taxon>
        <taxon>Fungi</taxon>
        <taxon>Dikarya</taxon>
        <taxon>Basidiomycota</taxon>
        <taxon>Agaricomycotina</taxon>
        <taxon>Agaricomycetes</taxon>
        <taxon>Agaricomycetidae</taxon>
        <taxon>Agaricales</taxon>
        <taxon>Marasmiineae</taxon>
        <taxon>Mycenaceae</taxon>
        <taxon>Mycena</taxon>
    </lineage>
</organism>
<reference evidence="2" key="1">
    <citation type="submission" date="2023-03" db="EMBL/GenBank/DDBJ databases">
        <title>Massive genome expansion in bonnet fungi (Mycena s.s.) driven by repeated elements and novel gene families across ecological guilds.</title>
        <authorList>
            <consortium name="Lawrence Berkeley National Laboratory"/>
            <person name="Harder C.B."/>
            <person name="Miyauchi S."/>
            <person name="Viragh M."/>
            <person name="Kuo A."/>
            <person name="Thoen E."/>
            <person name="Andreopoulos B."/>
            <person name="Lu D."/>
            <person name="Skrede I."/>
            <person name="Drula E."/>
            <person name="Henrissat B."/>
            <person name="Morin E."/>
            <person name="Kohler A."/>
            <person name="Barry K."/>
            <person name="LaButti K."/>
            <person name="Morin E."/>
            <person name="Salamov A."/>
            <person name="Lipzen A."/>
            <person name="Mereny Z."/>
            <person name="Hegedus B."/>
            <person name="Baldrian P."/>
            <person name="Stursova M."/>
            <person name="Weitz H."/>
            <person name="Taylor A."/>
            <person name="Grigoriev I.V."/>
            <person name="Nagy L.G."/>
            <person name="Martin F."/>
            <person name="Kauserud H."/>
        </authorList>
    </citation>
    <scope>NUCLEOTIDE SEQUENCE</scope>
    <source>
        <strain evidence="2">9144</strain>
    </source>
</reference>